<organism evidence="5 6">
    <name type="scientific">Kingella bonacorsii</name>
    <dbReference type="NCBI Taxonomy" id="2796361"/>
    <lineage>
        <taxon>Bacteria</taxon>
        <taxon>Pseudomonadati</taxon>
        <taxon>Pseudomonadota</taxon>
        <taxon>Betaproteobacteria</taxon>
        <taxon>Neisseriales</taxon>
        <taxon>Neisseriaceae</taxon>
        <taxon>Kingella</taxon>
    </lineage>
</organism>
<accession>A0ABS1BW97</accession>
<dbReference type="InterPro" id="IPR010982">
    <property type="entry name" value="Lambda_DNA-bd_dom_sf"/>
</dbReference>
<evidence type="ECO:0000256" key="1">
    <source>
        <dbReference type="ARBA" id="ARBA00023015"/>
    </source>
</evidence>
<dbReference type="SMART" id="SM00530">
    <property type="entry name" value="HTH_XRE"/>
    <property type="match status" value="1"/>
</dbReference>
<keyword evidence="6" id="KW-1185">Reference proteome</keyword>
<comment type="caution">
    <text evidence="5">The sequence shown here is derived from an EMBL/GenBank/DDBJ whole genome shotgun (WGS) entry which is preliminary data.</text>
</comment>
<dbReference type="SUPFAM" id="SSF47413">
    <property type="entry name" value="lambda repressor-like DNA-binding domains"/>
    <property type="match status" value="1"/>
</dbReference>
<keyword evidence="2" id="KW-0238">DNA-binding</keyword>
<dbReference type="Proteomes" id="UP000614058">
    <property type="component" value="Unassembled WGS sequence"/>
</dbReference>
<dbReference type="InterPro" id="IPR036286">
    <property type="entry name" value="LexA/Signal_pep-like_sf"/>
</dbReference>
<evidence type="ECO:0000259" key="4">
    <source>
        <dbReference type="PROSITE" id="PS50943"/>
    </source>
</evidence>
<dbReference type="CDD" id="cd06462">
    <property type="entry name" value="Peptidase_S24_S26"/>
    <property type="match status" value="1"/>
</dbReference>
<feature type="domain" description="HTH cro/C1-type" evidence="4">
    <location>
        <begin position="9"/>
        <end position="62"/>
    </location>
</feature>
<dbReference type="Pfam" id="PF01381">
    <property type="entry name" value="HTH_3"/>
    <property type="match status" value="1"/>
</dbReference>
<gene>
    <name evidence="5" type="ORF">JDW22_13480</name>
</gene>
<dbReference type="PANTHER" id="PTHR40661:SF2">
    <property type="entry name" value="HTH-TYPE TRANSCRIPTIONAL REGULATOR PRTR"/>
    <property type="match status" value="1"/>
</dbReference>
<evidence type="ECO:0000313" key="5">
    <source>
        <dbReference type="EMBL" id="MBK0397554.1"/>
    </source>
</evidence>
<evidence type="ECO:0000313" key="6">
    <source>
        <dbReference type="Proteomes" id="UP000614058"/>
    </source>
</evidence>
<dbReference type="CDD" id="cd00093">
    <property type="entry name" value="HTH_XRE"/>
    <property type="match status" value="1"/>
</dbReference>
<dbReference type="PROSITE" id="PS50943">
    <property type="entry name" value="HTH_CROC1"/>
    <property type="match status" value="1"/>
</dbReference>
<name>A0ABS1BW97_9NEIS</name>
<dbReference type="PANTHER" id="PTHR40661">
    <property type="match status" value="1"/>
</dbReference>
<dbReference type="RefSeq" id="WP_200523471.1">
    <property type="nucleotide sequence ID" value="NZ_JAEHNZ010000008.1"/>
</dbReference>
<dbReference type="EMBL" id="JAEHNZ010000008">
    <property type="protein sequence ID" value="MBK0397554.1"/>
    <property type="molecule type" value="Genomic_DNA"/>
</dbReference>
<keyword evidence="1" id="KW-0805">Transcription regulation</keyword>
<protein>
    <submittedName>
        <fullName evidence="5">Helix-turn-helix domain-containing protein</fullName>
    </submittedName>
</protein>
<reference evidence="5 6" key="1">
    <citation type="journal article" date="2021" name="Pathogens">
        <title>Isolation and Characterization of Kingella bonacorsii sp. nov., A Novel Kingella Species Detected in a Stable Periodontitis Subject.</title>
        <authorList>
            <person name="Antezack A."/>
            <person name="Boxberger M."/>
            <person name="Rolland C."/>
            <person name="Monnet-Corti V."/>
            <person name="La Scola B."/>
        </authorList>
    </citation>
    <scope>NUCLEOTIDE SEQUENCE [LARGE SCALE GENOMIC DNA]</scope>
    <source>
        <strain evidence="5 6">Marseille-Q4569</strain>
    </source>
</reference>
<dbReference type="Gene3D" id="1.10.260.40">
    <property type="entry name" value="lambda repressor-like DNA-binding domains"/>
    <property type="match status" value="1"/>
</dbReference>
<dbReference type="Gene3D" id="2.10.109.10">
    <property type="entry name" value="Umud Fragment, subunit A"/>
    <property type="match status" value="1"/>
</dbReference>
<proteinExistence type="predicted"/>
<evidence type="ECO:0000256" key="2">
    <source>
        <dbReference type="ARBA" id="ARBA00023125"/>
    </source>
</evidence>
<dbReference type="SUPFAM" id="SSF51306">
    <property type="entry name" value="LexA/Signal peptidase"/>
    <property type="match status" value="1"/>
</dbReference>
<dbReference type="InterPro" id="IPR001387">
    <property type="entry name" value="Cro/C1-type_HTH"/>
</dbReference>
<evidence type="ECO:0000256" key="3">
    <source>
        <dbReference type="ARBA" id="ARBA00023163"/>
    </source>
</evidence>
<keyword evidence="3" id="KW-0804">Transcription</keyword>
<sequence length="204" mass="22969">MNESFAERVKARRLEMSLSQAALAKRAKVSQGTIAQIELGHSQGSGKIVDLALALGVSPEWLLYGKNPPEKLEKTNLLEQGIDFISSTKSNVALKKKFIQSKRWDSDFLEFIQATDESMSPTIGIFDDVVFNKLETTRQENAIFVIRRTTGAVIIRRLIMDVSQRWLYRSDNFDKIRFSDMAENSGDEILGRVIWRGGDNLLGG</sequence>